<name>A0A0A9GS01_ARUDO</name>
<organism evidence="1">
    <name type="scientific">Arundo donax</name>
    <name type="common">Giant reed</name>
    <name type="synonym">Donax arundinaceus</name>
    <dbReference type="NCBI Taxonomy" id="35708"/>
    <lineage>
        <taxon>Eukaryota</taxon>
        <taxon>Viridiplantae</taxon>
        <taxon>Streptophyta</taxon>
        <taxon>Embryophyta</taxon>
        <taxon>Tracheophyta</taxon>
        <taxon>Spermatophyta</taxon>
        <taxon>Magnoliopsida</taxon>
        <taxon>Liliopsida</taxon>
        <taxon>Poales</taxon>
        <taxon>Poaceae</taxon>
        <taxon>PACMAD clade</taxon>
        <taxon>Arundinoideae</taxon>
        <taxon>Arundineae</taxon>
        <taxon>Arundo</taxon>
    </lineage>
</organism>
<dbReference type="EMBL" id="GBRH01172570">
    <property type="protein sequence ID" value="JAE25326.1"/>
    <property type="molecule type" value="Transcribed_RNA"/>
</dbReference>
<reference evidence="1" key="1">
    <citation type="submission" date="2014-09" db="EMBL/GenBank/DDBJ databases">
        <authorList>
            <person name="Magalhaes I.L.F."/>
            <person name="Oliveira U."/>
            <person name="Santos F.R."/>
            <person name="Vidigal T.H.D.A."/>
            <person name="Brescovit A.D."/>
            <person name="Santos A.J."/>
        </authorList>
    </citation>
    <scope>NUCLEOTIDE SEQUENCE</scope>
    <source>
        <tissue evidence="1">Shoot tissue taken approximately 20 cm above the soil surface</tissue>
    </source>
</reference>
<proteinExistence type="predicted"/>
<sequence>MMRKTDLVCPGFKHLSACPVRCPFFCQNGNGKAPPSVTAVSHSHCPWRWLEFAATRLNYVTQKDRSGVNSLFCERVSLLSANTFYSCLGFRVYIFCMLSLDVRGSALCRFRRFNLIQNGV</sequence>
<protein>
    <submittedName>
        <fullName evidence="1">Uncharacterized protein</fullName>
    </submittedName>
</protein>
<evidence type="ECO:0000313" key="1">
    <source>
        <dbReference type="EMBL" id="JAE25326.1"/>
    </source>
</evidence>
<dbReference type="AlphaFoldDB" id="A0A0A9GS01"/>
<reference evidence="1" key="2">
    <citation type="journal article" date="2015" name="Data Brief">
        <title>Shoot transcriptome of the giant reed, Arundo donax.</title>
        <authorList>
            <person name="Barrero R.A."/>
            <person name="Guerrero F.D."/>
            <person name="Moolhuijzen P."/>
            <person name="Goolsby J.A."/>
            <person name="Tidwell J."/>
            <person name="Bellgard S.E."/>
            <person name="Bellgard M.I."/>
        </authorList>
    </citation>
    <scope>NUCLEOTIDE SEQUENCE</scope>
    <source>
        <tissue evidence="1">Shoot tissue taken approximately 20 cm above the soil surface</tissue>
    </source>
</reference>
<accession>A0A0A9GS01</accession>